<dbReference type="InterPro" id="IPR017871">
    <property type="entry name" value="ABC_transporter-like_CS"/>
</dbReference>
<reference evidence="10" key="1">
    <citation type="journal article" date="2019" name="Int. J. Syst. Evol. Microbiol.">
        <title>The Global Catalogue of Microorganisms (GCM) 10K type strain sequencing project: providing services to taxonomists for standard genome sequencing and annotation.</title>
        <authorList>
            <consortium name="The Broad Institute Genomics Platform"/>
            <consortium name="The Broad Institute Genome Sequencing Center for Infectious Disease"/>
            <person name="Wu L."/>
            <person name="Ma J."/>
        </authorList>
    </citation>
    <scope>NUCLEOTIDE SEQUENCE [LARGE SCALE GENOMIC DNA]</scope>
    <source>
        <strain evidence="10">KACC 12508</strain>
    </source>
</reference>
<evidence type="ECO:0000313" key="10">
    <source>
        <dbReference type="Proteomes" id="UP001596542"/>
    </source>
</evidence>
<feature type="domain" description="ABC transporter" evidence="8">
    <location>
        <begin position="19"/>
        <end position="225"/>
    </location>
</feature>
<dbReference type="NCBIfam" id="NF010061">
    <property type="entry name" value="PRK13538.1"/>
    <property type="match status" value="1"/>
</dbReference>
<organism evidence="9 10">
    <name type="scientific">Herminiimonas glaciei</name>
    <dbReference type="NCBI Taxonomy" id="523788"/>
    <lineage>
        <taxon>Bacteria</taxon>
        <taxon>Pseudomonadati</taxon>
        <taxon>Pseudomonadota</taxon>
        <taxon>Betaproteobacteria</taxon>
        <taxon>Burkholderiales</taxon>
        <taxon>Oxalobacteraceae</taxon>
        <taxon>Herminiimonas</taxon>
    </lineage>
</organism>
<keyword evidence="7" id="KW-0472">Membrane</keyword>
<evidence type="ECO:0000256" key="4">
    <source>
        <dbReference type="ARBA" id="ARBA00022748"/>
    </source>
</evidence>
<dbReference type="PROSITE" id="PS50893">
    <property type="entry name" value="ABC_TRANSPORTER_2"/>
    <property type="match status" value="1"/>
</dbReference>
<dbReference type="InterPro" id="IPR003439">
    <property type="entry name" value="ABC_transporter-like_ATP-bd"/>
</dbReference>
<dbReference type="InterPro" id="IPR003593">
    <property type="entry name" value="AAA+_ATPase"/>
</dbReference>
<protein>
    <submittedName>
        <fullName evidence="9">Cytochrome c biogenesis heme-transporting ATPase CcmA</fullName>
    </submittedName>
</protein>
<evidence type="ECO:0000256" key="6">
    <source>
        <dbReference type="ARBA" id="ARBA00022967"/>
    </source>
</evidence>
<evidence type="ECO:0000256" key="3">
    <source>
        <dbReference type="ARBA" id="ARBA00022741"/>
    </source>
</evidence>
<dbReference type="NCBIfam" id="TIGR01189">
    <property type="entry name" value="ccmA"/>
    <property type="match status" value="1"/>
</dbReference>
<proteinExistence type="predicted"/>
<dbReference type="SMART" id="SM00382">
    <property type="entry name" value="AAA"/>
    <property type="match status" value="1"/>
</dbReference>
<dbReference type="SUPFAM" id="SSF52540">
    <property type="entry name" value="P-loop containing nucleoside triphosphate hydrolases"/>
    <property type="match status" value="1"/>
</dbReference>
<keyword evidence="6" id="KW-1278">Translocase</keyword>
<dbReference type="RefSeq" id="WP_233588228.1">
    <property type="nucleotide sequence ID" value="NZ_JBHTBU010000002.1"/>
</dbReference>
<dbReference type="EMBL" id="JBHTBU010000002">
    <property type="protein sequence ID" value="MFC7289666.1"/>
    <property type="molecule type" value="Genomic_DNA"/>
</dbReference>
<keyword evidence="1" id="KW-0813">Transport</keyword>
<keyword evidence="4" id="KW-0201">Cytochrome c-type biogenesis</keyword>
<evidence type="ECO:0000256" key="2">
    <source>
        <dbReference type="ARBA" id="ARBA00022475"/>
    </source>
</evidence>
<dbReference type="Proteomes" id="UP001596542">
    <property type="component" value="Unassembled WGS sequence"/>
</dbReference>
<evidence type="ECO:0000256" key="7">
    <source>
        <dbReference type="ARBA" id="ARBA00023136"/>
    </source>
</evidence>
<dbReference type="Pfam" id="PF00005">
    <property type="entry name" value="ABC_tran"/>
    <property type="match status" value="1"/>
</dbReference>
<keyword evidence="5" id="KW-0067">ATP-binding</keyword>
<name>A0ABW2IFE5_9BURK</name>
<keyword evidence="3" id="KW-0547">Nucleotide-binding</keyword>
<dbReference type="PANTHER" id="PTHR43499:SF1">
    <property type="entry name" value="ABC TRANSPORTER I FAMILY MEMBER 1"/>
    <property type="match status" value="1"/>
</dbReference>
<comment type="caution">
    <text evidence="9">The sequence shown here is derived from an EMBL/GenBank/DDBJ whole genome shotgun (WGS) entry which is preliminary data.</text>
</comment>
<accession>A0ABW2IFE5</accession>
<evidence type="ECO:0000259" key="8">
    <source>
        <dbReference type="PROSITE" id="PS50893"/>
    </source>
</evidence>
<dbReference type="InterPro" id="IPR027417">
    <property type="entry name" value="P-loop_NTPase"/>
</dbReference>
<evidence type="ECO:0000256" key="5">
    <source>
        <dbReference type="ARBA" id="ARBA00022840"/>
    </source>
</evidence>
<evidence type="ECO:0000256" key="1">
    <source>
        <dbReference type="ARBA" id="ARBA00022448"/>
    </source>
</evidence>
<dbReference type="Gene3D" id="3.40.50.300">
    <property type="entry name" value="P-loop containing nucleotide triphosphate hydrolases"/>
    <property type="match status" value="1"/>
</dbReference>
<sequence length="225" mass="24663">MQNLGDFQNIKLDATRPVLEAITLSCERDQRRLFTGLSFQLQTGDMLRIRGPNGSGKSSLLRLLCGMTQPVSGHVDLFGQALVRQRGTLASKLLWIGHAAGVKALLTAEENLAWLGALHMHGANASIEQALFAVGLRGFEDTRCHALSAGQQRRIALARLYLPDLPTLWLLDEPFTALDKAGTKQLEAHLARHCDRGGTVVLTTHHELSQQAYAYKDLDLGQYAA</sequence>
<dbReference type="PROSITE" id="PS00211">
    <property type="entry name" value="ABC_TRANSPORTER_1"/>
    <property type="match status" value="1"/>
</dbReference>
<dbReference type="PANTHER" id="PTHR43499">
    <property type="entry name" value="ABC TRANSPORTER I FAMILY MEMBER 1"/>
    <property type="match status" value="1"/>
</dbReference>
<evidence type="ECO:0000313" key="9">
    <source>
        <dbReference type="EMBL" id="MFC7289666.1"/>
    </source>
</evidence>
<keyword evidence="2" id="KW-1003">Cell membrane</keyword>
<dbReference type="InterPro" id="IPR005895">
    <property type="entry name" value="ABC_transptr_haem_export_CcmA"/>
</dbReference>
<keyword evidence="10" id="KW-1185">Reference proteome</keyword>
<gene>
    <name evidence="9" type="primary">ccmA</name>
    <name evidence="9" type="ORF">ACFQPC_16580</name>
</gene>